<gene>
    <name evidence="1" type="ORF">EVAR_24541_1</name>
</gene>
<comment type="caution">
    <text evidence="1">The sequence shown here is derived from an EMBL/GenBank/DDBJ whole genome shotgun (WGS) entry which is preliminary data.</text>
</comment>
<dbReference type="AlphaFoldDB" id="A0A4C1UQZ3"/>
<evidence type="ECO:0000313" key="1">
    <source>
        <dbReference type="EMBL" id="GBP28865.1"/>
    </source>
</evidence>
<accession>A0A4C1UQZ3</accession>
<dbReference type="Proteomes" id="UP000299102">
    <property type="component" value="Unassembled WGS sequence"/>
</dbReference>
<reference evidence="1 2" key="1">
    <citation type="journal article" date="2019" name="Commun. Biol.">
        <title>The bagworm genome reveals a unique fibroin gene that provides high tensile strength.</title>
        <authorList>
            <person name="Kono N."/>
            <person name="Nakamura H."/>
            <person name="Ohtoshi R."/>
            <person name="Tomita M."/>
            <person name="Numata K."/>
            <person name="Arakawa K."/>
        </authorList>
    </citation>
    <scope>NUCLEOTIDE SEQUENCE [LARGE SCALE GENOMIC DNA]</scope>
</reference>
<name>A0A4C1UQZ3_EUMVA</name>
<sequence>MATTYLRLGRDCRSPHGTIFAYLSYLTDIHQSFHVSFACLKFGLLRTRKEPRSCSTPRPTGKCNFIPQDELLHCAPGHYGDGWRPAAGARGRLAATRSRNHRRPHRPVIYPTTASRWTRLRVLAGSYRRYSTTHESLPL</sequence>
<proteinExistence type="predicted"/>
<organism evidence="1 2">
    <name type="scientific">Eumeta variegata</name>
    <name type="common">Bagworm moth</name>
    <name type="synonym">Eumeta japonica</name>
    <dbReference type="NCBI Taxonomy" id="151549"/>
    <lineage>
        <taxon>Eukaryota</taxon>
        <taxon>Metazoa</taxon>
        <taxon>Ecdysozoa</taxon>
        <taxon>Arthropoda</taxon>
        <taxon>Hexapoda</taxon>
        <taxon>Insecta</taxon>
        <taxon>Pterygota</taxon>
        <taxon>Neoptera</taxon>
        <taxon>Endopterygota</taxon>
        <taxon>Lepidoptera</taxon>
        <taxon>Glossata</taxon>
        <taxon>Ditrysia</taxon>
        <taxon>Tineoidea</taxon>
        <taxon>Psychidae</taxon>
        <taxon>Oiketicinae</taxon>
        <taxon>Eumeta</taxon>
    </lineage>
</organism>
<protein>
    <submittedName>
        <fullName evidence="1">Uncharacterized protein</fullName>
    </submittedName>
</protein>
<dbReference type="EMBL" id="BGZK01000212">
    <property type="protein sequence ID" value="GBP28865.1"/>
    <property type="molecule type" value="Genomic_DNA"/>
</dbReference>
<evidence type="ECO:0000313" key="2">
    <source>
        <dbReference type="Proteomes" id="UP000299102"/>
    </source>
</evidence>
<keyword evidence="2" id="KW-1185">Reference proteome</keyword>